<keyword evidence="2" id="KW-1185">Reference proteome</keyword>
<evidence type="ECO:0000313" key="2">
    <source>
        <dbReference type="Proteomes" id="UP000789396"/>
    </source>
</evidence>
<sequence length="80" mass="9300">DQLLINSWIEKLKHKVARKCKMENRSYEEFQAALQKEIDTSNFENAEFIADDNIINTEKINDFTNGGVFWFPDLTVADST</sequence>
<accession>A0A9N9J686</accession>
<name>A0A9N9J686_9GLOM</name>
<proteinExistence type="predicted"/>
<comment type="caution">
    <text evidence="1">The sequence shown here is derived from an EMBL/GenBank/DDBJ whole genome shotgun (WGS) entry which is preliminary data.</text>
</comment>
<dbReference type="EMBL" id="CAJVPZ010042766">
    <property type="protein sequence ID" value="CAG8764366.1"/>
    <property type="molecule type" value="Genomic_DNA"/>
</dbReference>
<feature type="non-terminal residue" evidence="1">
    <location>
        <position position="1"/>
    </location>
</feature>
<evidence type="ECO:0000313" key="1">
    <source>
        <dbReference type="EMBL" id="CAG8764366.1"/>
    </source>
</evidence>
<reference evidence="1" key="1">
    <citation type="submission" date="2021-06" db="EMBL/GenBank/DDBJ databases">
        <authorList>
            <person name="Kallberg Y."/>
            <person name="Tangrot J."/>
            <person name="Rosling A."/>
        </authorList>
    </citation>
    <scope>NUCLEOTIDE SEQUENCE</scope>
    <source>
        <strain evidence="1">IN212</strain>
    </source>
</reference>
<gene>
    <name evidence="1" type="ORF">RFULGI_LOCUS14556</name>
</gene>
<organism evidence="1 2">
    <name type="scientific">Racocetra fulgida</name>
    <dbReference type="NCBI Taxonomy" id="60492"/>
    <lineage>
        <taxon>Eukaryota</taxon>
        <taxon>Fungi</taxon>
        <taxon>Fungi incertae sedis</taxon>
        <taxon>Mucoromycota</taxon>
        <taxon>Glomeromycotina</taxon>
        <taxon>Glomeromycetes</taxon>
        <taxon>Diversisporales</taxon>
        <taxon>Gigasporaceae</taxon>
        <taxon>Racocetra</taxon>
    </lineage>
</organism>
<dbReference type="OrthoDB" id="2148490at2759"/>
<dbReference type="AlphaFoldDB" id="A0A9N9J686"/>
<feature type="non-terminal residue" evidence="1">
    <location>
        <position position="80"/>
    </location>
</feature>
<protein>
    <submittedName>
        <fullName evidence="1">13694_t:CDS:1</fullName>
    </submittedName>
</protein>
<dbReference type="Proteomes" id="UP000789396">
    <property type="component" value="Unassembled WGS sequence"/>
</dbReference>